<evidence type="ECO:0000313" key="6">
    <source>
        <dbReference type="Proteomes" id="UP000002729"/>
    </source>
</evidence>
<feature type="chain" id="PRO_5003264362" description="PPIase cyclophilin-type domain-containing protein" evidence="2">
    <location>
        <begin position="23"/>
        <end position="393"/>
    </location>
</feature>
<evidence type="ECO:0000259" key="3">
    <source>
        <dbReference type="PROSITE" id="PS50042"/>
    </source>
</evidence>
<dbReference type="EMBL" id="GL833123">
    <property type="protein sequence ID" value="EGB10734.1"/>
    <property type="molecule type" value="Genomic_DNA"/>
</dbReference>
<feature type="signal peptide" evidence="2">
    <location>
        <begin position="1"/>
        <end position="22"/>
    </location>
</feature>
<dbReference type="Proteomes" id="UP000002729">
    <property type="component" value="Unassembled WGS sequence"/>
</dbReference>
<proteinExistence type="predicted"/>
<feature type="domain" description="Cyclic nucleotide-binding" evidence="3">
    <location>
        <begin position="169"/>
        <end position="212"/>
    </location>
</feature>
<dbReference type="OrthoDB" id="193499at2759"/>
<dbReference type="Gene3D" id="2.40.100.10">
    <property type="entry name" value="Cyclophilin-like"/>
    <property type="match status" value="1"/>
</dbReference>
<organism evidence="6">
    <name type="scientific">Aureococcus anophagefferens</name>
    <name type="common">Harmful bloom alga</name>
    <dbReference type="NCBI Taxonomy" id="44056"/>
    <lineage>
        <taxon>Eukaryota</taxon>
        <taxon>Sar</taxon>
        <taxon>Stramenopiles</taxon>
        <taxon>Ochrophyta</taxon>
        <taxon>Pelagophyceae</taxon>
        <taxon>Pelagomonadales</taxon>
        <taxon>Pelagomonadaceae</taxon>
        <taxon>Aureococcus</taxon>
    </lineage>
</organism>
<dbReference type="PROSITE" id="PS50042">
    <property type="entry name" value="CNMP_BINDING_3"/>
    <property type="match status" value="1"/>
</dbReference>
<reference evidence="5 6" key="1">
    <citation type="journal article" date="2011" name="Proc. Natl. Acad. Sci. U.S.A.">
        <title>Niche of harmful alga Aureococcus anophagefferens revealed through ecogenomics.</title>
        <authorList>
            <person name="Gobler C.J."/>
            <person name="Berry D.L."/>
            <person name="Dyhrman S.T."/>
            <person name="Wilhelm S.W."/>
            <person name="Salamov A."/>
            <person name="Lobanov A.V."/>
            <person name="Zhang Y."/>
            <person name="Collier J.L."/>
            <person name="Wurch L.L."/>
            <person name="Kustka A.B."/>
            <person name="Dill B.D."/>
            <person name="Shah M."/>
            <person name="VerBerkmoes N.C."/>
            <person name="Kuo A."/>
            <person name="Terry A."/>
            <person name="Pangilinan J."/>
            <person name="Lindquist E.A."/>
            <person name="Lucas S."/>
            <person name="Paulsen I.T."/>
            <person name="Hattenrath-Lehmann T.K."/>
            <person name="Talmage S.C."/>
            <person name="Walker E.A."/>
            <person name="Koch F."/>
            <person name="Burson A.M."/>
            <person name="Marcoval M.A."/>
            <person name="Tang Y.Z."/>
            <person name="Lecleir G.R."/>
            <person name="Coyne K.J."/>
            <person name="Berg G.M."/>
            <person name="Bertrand E.M."/>
            <person name="Saito M.A."/>
            <person name="Gladyshev V.N."/>
            <person name="Grigoriev I.V."/>
        </authorList>
    </citation>
    <scope>NUCLEOTIDE SEQUENCE [LARGE SCALE GENOMIC DNA]</scope>
    <source>
        <strain evidence="6">CCMP 1984</strain>
    </source>
</reference>
<evidence type="ECO:0000259" key="4">
    <source>
        <dbReference type="PROSITE" id="PS50072"/>
    </source>
</evidence>
<gene>
    <name evidence="5" type="ORF">AURANDRAFT_62190</name>
</gene>
<protein>
    <recommendedName>
        <fullName evidence="7">PPIase cyclophilin-type domain-containing protein</fullName>
    </recommendedName>
</protein>
<dbReference type="AlphaFoldDB" id="F0Y2P2"/>
<name>F0Y2P2_AURAN</name>
<dbReference type="OMA" id="THRQLEV"/>
<dbReference type="PROSITE" id="PS50072">
    <property type="entry name" value="CSA_PPIASE_2"/>
    <property type="match status" value="1"/>
</dbReference>
<dbReference type="SUPFAM" id="SSF50891">
    <property type="entry name" value="Cyclophilin-like"/>
    <property type="match status" value="1"/>
</dbReference>
<feature type="domain" description="PPIase cyclophilin-type" evidence="4">
    <location>
        <begin position="115"/>
        <end position="293"/>
    </location>
</feature>
<sequence length="393" mass="41770">MPAMRLLLLAPLLCGGVRVVERRRLLGTAAAAWPAAAGAAPAWLADVPTESASEALAPPRPREAPRAPAASSRESDRVVAAQKAALAAEPRPSRAVTATLRLSVRVARADGTFSVRDDDPDPPVFGDLDLGLYGDAAPAAAAVFLAAALGDPDAAETPTLARSLVDERRGSLVVGGRIKGLGERDIFGERVLVNGRDGSEALSPRGASVAARLGRERSPLPHDARGLLTRRRSDAGADVTAFGVTLRAAPQLDPDYAVFGAVLRDDGRLLEKIESLGVYSLDAVGPSTEVPLAAEIYRAQKDAFRGAAKAIGDGRANSVFPGKILRRVEESRCRKKRNCVYKKGACRFKKACAYKISHGKCKKASKCRVKKFAGAEKFDAHGQKMWLCEHREN</sequence>
<evidence type="ECO:0000256" key="2">
    <source>
        <dbReference type="SAM" id="SignalP"/>
    </source>
</evidence>
<evidence type="ECO:0000256" key="1">
    <source>
        <dbReference type="SAM" id="MobiDB-lite"/>
    </source>
</evidence>
<dbReference type="Pfam" id="PF00160">
    <property type="entry name" value="Pro_isomerase"/>
    <property type="match status" value="1"/>
</dbReference>
<keyword evidence="2" id="KW-0732">Signal</keyword>
<dbReference type="RefSeq" id="XP_009034323.1">
    <property type="nucleotide sequence ID" value="XM_009036075.1"/>
</dbReference>
<feature type="region of interest" description="Disordered" evidence="1">
    <location>
        <begin position="50"/>
        <end position="76"/>
    </location>
</feature>
<dbReference type="GO" id="GO:0003755">
    <property type="term" value="F:peptidyl-prolyl cis-trans isomerase activity"/>
    <property type="evidence" value="ECO:0007669"/>
    <property type="project" value="InterPro"/>
</dbReference>
<dbReference type="InterPro" id="IPR029000">
    <property type="entry name" value="Cyclophilin-like_dom_sf"/>
</dbReference>
<dbReference type="InterPro" id="IPR000595">
    <property type="entry name" value="cNMP-bd_dom"/>
</dbReference>
<keyword evidence="6" id="KW-1185">Reference proteome</keyword>
<dbReference type="InParanoid" id="F0Y2P2"/>
<dbReference type="KEGG" id="aaf:AURANDRAFT_62190"/>
<dbReference type="InterPro" id="IPR002130">
    <property type="entry name" value="Cyclophilin-type_PPIase_dom"/>
</dbReference>
<dbReference type="GeneID" id="20223773"/>
<evidence type="ECO:0008006" key="7">
    <source>
        <dbReference type="Google" id="ProtNLM"/>
    </source>
</evidence>
<accession>F0Y2P2</accession>
<evidence type="ECO:0000313" key="5">
    <source>
        <dbReference type="EMBL" id="EGB10734.1"/>
    </source>
</evidence>
<dbReference type="eggNOG" id="ENOG502S7QA">
    <property type="taxonomic scope" value="Eukaryota"/>
</dbReference>